<dbReference type="InterPro" id="IPR001584">
    <property type="entry name" value="Integrase_cat-core"/>
</dbReference>
<reference evidence="6" key="1">
    <citation type="submission" date="2019-03" db="EMBL/GenBank/DDBJ databases">
        <authorList>
            <person name="Mank J."/>
            <person name="Almeida P."/>
        </authorList>
    </citation>
    <scope>NUCLEOTIDE SEQUENCE</scope>
    <source>
        <strain evidence="6">78183</strain>
    </source>
</reference>
<organism evidence="6">
    <name type="scientific">Salix viminalis</name>
    <name type="common">Common osier</name>
    <name type="synonym">Basket willow</name>
    <dbReference type="NCBI Taxonomy" id="40686"/>
    <lineage>
        <taxon>Eukaryota</taxon>
        <taxon>Viridiplantae</taxon>
        <taxon>Streptophyta</taxon>
        <taxon>Embryophyta</taxon>
        <taxon>Tracheophyta</taxon>
        <taxon>Spermatophyta</taxon>
        <taxon>Magnoliopsida</taxon>
        <taxon>eudicotyledons</taxon>
        <taxon>Gunneridae</taxon>
        <taxon>Pentapetalae</taxon>
        <taxon>rosids</taxon>
        <taxon>fabids</taxon>
        <taxon>Malpighiales</taxon>
        <taxon>Salicaceae</taxon>
        <taxon>Saliceae</taxon>
        <taxon>Salix</taxon>
    </lineage>
</organism>
<dbReference type="PROSITE" id="PS50994">
    <property type="entry name" value="INTEGRASE"/>
    <property type="match status" value="1"/>
</dbReference>
<dbReference type="GO" id="GO:0004190">
    <property type="term" value="F:aspartic-type endopeptidase activity"/>
    <property type="evidence" value="ECO:0007669"/>
    <property type="project" value="UniProtKB-KW"/>
</dbReference>
<dbReference type="PANTHER" id="PTHR11439">
    <property type="entry name" value="GAG-POL-RELATED RETROTRANSPOSON"/>
    <property type="match status" value="1"/>
</dbReference>
<dbReference type="GO" id="GO:0003676">
    <property type="term" value="F:nucleic acid binding"/>
    <property type="evidence" value="ECO:0007669"/>
    <property type="project" value="InterPro"/>
</dbReference>
<dbReference type="PANTHER" id="PTHR11439:SF515">
    <property type="entry name" value="GAG-POL POLYPROTEIN"/>
    <property type="match status" value="1"/>
</dbReference>
<evidence type="ECO:0000256" key="2">
    <source>
        <dbReference type="PROSITE-ProRule" id="PRU00047"/>
    </source>
</evidence>
<dbReference type="Pfam" id="PF13976">
    <property type="entry name" value="gag_pre-integrs"/>
    <property type="match status" value="1"/>
</dbReference>
<keyword evidence="1" id="KW-0645">Protease</keyword>
<dbReference type="InterPro" id="IPR057670">
    <property type="entry name" value="SH3_retrovirus"/>
</dbReference>
<proteinExistence type="predicted"/>
<feature type="region of interest" description="Disordered" evidence="3">
    <location>
        <begin position="956"/>
        <end position="980"/>
    </location>
</feature>
<feature type="domain" description="CCHC-type" evidence="4">
    <location>
        <begin position="449"/>
        <end position="465"/>
    </location>
</feature>
<dbReference type="InterPro" id="IPR001878">
    <property type="entry name" value="Znf_CCHC"/>
</dbReference>
<dbReference type="Pfam" id="PF00665">
    <property type="entry name" value="rve"/>
    <property type="match status" value="1"/>
</dbReference>
<keyword evidence="2" id="KW-0862">Zinc</keyword>
<evidence type="ECO:0000259" key="4">
    <source>
        <dbReference type="PROSITE" id="PS50158"/>
    </source>
</evidence>
<dbReference type="InterPro" id="IPR043502">
    <property type="entry name" value="DNA/RNA_pol_sf"/>
</dbReference>
<dbReference type="Gene3D" id="4.10.60.10">
    <property type="entry name" value="Zinc finger, CCHC-type"/>
    <property type="match status" value="1"/>
</dbReference>
<dbReference type="SUPFAM" id="SSF57756">
    <property type="entry name" value="Retrovirus zinc finger-like domains"/>
    <property type="match status" value="1"/>
</dbReference>
<dbReference type="GO" id="GO:0008270">
    <property type="term" value="F:zinc ion binding"/>
    <property type="evidence" value="ECO:0007669"/>
    <property type="project" value="UniProtKB-KW"/>
</dbReference>
<evidence type="ECO:0000313" key="6">
    <source>
        <dbReference type="EMBL" id="VFU30578.1"/>
    </source>
</evidence>
<name>A0A6N2KS87_SALVM</name>
<keyword evidence="1" id="KW-0378">Hydrolase</keyword>
<dbReference type="Pfam" id="PF22936">
    <property type="entry name" value="Pol_BBD"/>
    <property type="match status" value="1"/>
</dbReference>
<dbReference type="Gene3D" id="3.30.420.10">
    <property type="entry name" value="Ribonuclease H-like superfamily/Ribonuclease H"/>
    <property type="match status" value="1"/>
</dbReference>
<dbReference type="InterPro" id="IPR013103">
    <property type="entry name" value="RVT_2"/>
</dbReference>
<dbReference type="InterPro" id="IPR036397">
    <property type="entry name" value="RNaseH_sf"/>
</dbReference>
<dbReference type="InterPro" id="IPR012337">
    <property type="entry name" value="RNaseH-like_sf"/>
</dbReference>
<dbReference type="PROSITE" id="PS50158">
    <property type="entry name" value="ZF_CCHC"/>
    <property type="match status" value="1"/>
</dbReference>
<evidence type="ECO:0000259" key="5">
    <source>
        <dbReference type="PROSITE" id="PS50994"/>
    </source>
</evidence>
<dbReference type="CDD" id="cd09272">
    <property type="entry name" value="RNase_HI_RT_Ty1"/>
    <property type="match status" value="1"/>
</dbReference>
<keyword evidence="1" id="KW-0064">Aspartyl protease</keyword>
<feature type="compositionally biased region" description="Polar residues" evidence="3">
    <location>
        <begin position="956"/>
        <end position="973"/>
    </location>
</feature>
<accession>A0A6N2KS87</accession>
<keyword evidence="2" id="KW-0863">Zinc-finger</keyword>
<dbReference type="InterPro" id="IPR025724">
    <property type="entry name" value="GAG-pre-integrase_dom"/>
</dbReference>
<gene>
    <name evidence="6" type="ORF">SVIM_LOCUS120820</name>
</gene>
<evidence type="ECO:0000256" key="3">
    <source>
        <dbReference type="SAM" id="MobiDB-lite"/>
    </source>
</evidence>
<feature type="domain" description="Integrase catalytic" evidence="5">
    <location>
        <begin position="674"/>
        <end position="790"/>
    </location>
</feature>
<dbReference type="SUPFAM" id="SSF56672">
    <property type="entry name" value="DNA/RNA polymerases"/>
    <property type="match status" value="1"/>
</dbReference>
<dbReference type="EMBL" id="CAADRP010000646">
    <property type="protein sequence ID" value="VFU30578.1"/>
    <property type="molecule type" value="Genomic_DNA"/>
</dbReference>
<dbReference type="Pfam" id="PF25597">
    <property type="entry name" value="SH3_retrovirus"/>
    <property type="match status" value="1"/>
</dbReference>
<dbReference type="InterPro" id="IPR054722">
    <property type="entry name" value="PolX-like_BBD"/>
</dbReference>
<sequence length="1474" mass="166609">MIFRPEVLQGARYDCHPEYKICEGEIIRRRSRNHPGNCTRIGLPKDVYTVLSKEMGPAIKQVPTFGGNNYSPKSILLTEIPLSILGYNESLQGVEELELNVKVRLSDGQKCWVEKCGVHLIMEKSKADSDIHGEKWDHEIDLHALGSSTTDDQRFESSLRELNQHRTWKGGEDYSAREGEAVIKQDVTWQVPERSSKWALIANKWRAKSDAEGELRRGLNSFYVIQKPQVNGEATDPSIECPVTINESLVVKAMASYEGDASKTLAVVKPMARGASIPIQYPTLSETNYGIWAMGYQDEDNLAFARNTDEDKDQGAMVAISQVVPDDVMMAIAEKQTAKEAWDALREMRIGEDRVKKARVQFQIDFSKLSERSSSLAILRTCHFHRRLAVSEPSRKELKDDYTQKAVENSYSLPRPSGRQEPQRLRKMKVSATTKEEDVTGEDMKSKVKCFNCNEFGHFAKDCSKPNRRERANFVTTQTDDEPALLMAETCVISHSIQNEHVLLHEDKVVPKIKGTQEKAWYLDTGASNHMTGCIEKFAEIDMTITGSVKFGDGSTVKIQGRGSVFFEDFIGEHRILTNVYYIPMLKSNIISLGQLDENGCKVVIEGGVMTILDRLQRLLAKVKRSSNRLYVLNIAPALPECFLVRRKEEAWRWHARYEHVNFHALKSLMANFRAELPLDLWHGDLCGPITPATHGGKRYFLLLVDYCTRFMWQVLIRDKDEAFEAFKKVKAAAEMEKNSKLKALRTDRGGEFTSNEFKTYCELLGIKRYLSAPYSPQQNEVVERRNQTVVGMARSLLKSMGVPSGFWGEASVVDKTPYEAYYDHKPSVDHFRIFGCLAHVKVVTPHIPKLADRSKQMVFIGYDMNTKGYRMFNPATRQVVVTRDAVFEEEKKWEWSNSPVTGTGSAGNTLTAHYFTIVGSSDKTNQEDKVAVSDSDPDALTPHIPDAALEVFDDSASTEAVQPTTSDESSSEGPRGKHDIQSIYDKTFPIELEYSGLCLLGEEEPSNLEEAKADPMWRKAMEEEISSIRRNETWKLVPLPDSHKPIGLKWVYKLKKDTQGRIMKHKARLVAKGYVQRQGIDFDEIFAPVARLETVRLLISIAAHEGWEVHHMDVKSAFLNGDLEEEVYVIQPPGFEIKGEEHKLLKLHKALYGLRQAPRVWNSKLDKSMKTLGFERCSLEHAVYMRNQGKGNLIVGVYVDDLIITGECVQDINKFKSQMEKLFSMSDLGLLSYYLGIEVCQNSQGITLNQSAYAKKVLDKCGMKDCNLSQILMEPCLKLSKESTSPPVDTTLYRSIVGSLRYLLHTRPDLAFSVSMVSRYMEKPTTEHMAAVKHILQYVKGTLNLGCVYEKKEGSLELIGYFDSDLAGDTNDRKSTTGLIFFLGSNPISWCSQKQKVVELSSCEAEYIAACAAACQGVWLGRLLAELLKTEVNEVLLKIDNQSAIALSKNSVYHERSKHIDTRFHYIRDCVES</sequence>
<dbReference type="InterPro" id="IPR036875">
    <property type="entry name" value="Znf_CCHC_sf"/>
</dbReference>
<evidence type="ECO:0008006" key="7">
    <source>
        <dbReference type="Google" id="ProtNLM"/>
    </source>
</evidence>
<dbReference type="SMART" id="SM00343">
    <property type="entry name" value="ZnF_C2HC"/>
    <property type="match status" value="1"/>
</dbReference>
<dbReference type="Pfam" id="PF00098">
    <property type="entry name" value="zf-CCHC"/>
    <property type="match status" value="1"/>
</dbReference>
<evidence type="ECO:0000256" key="1">
    <source>
        <dbReference type="ARBA" id="ARBA00022750"/>
    </source>
</evidence>
<dbReference type="GO" id="GO:0015074">
    <property type="term" value="P:DNA integration"/>
    <property type="evidence" value="ECO:0007669"/>
    <property type="project" value="InterPro"/>
</dbReference>
<protein>
    <recommendedName>
        <fullName evidence="7">CCHC-type domain-containing protein</fullName>
    </recommendedName>
</protein>
<feature type="region of interest" description="Disordered" evidence="3">
    <location>
        <begin position="409"/>
        <end position="439"/>
    </location>
</feature>
<dbReference type="Pfam" id="PF07727">
    <property type="entry name" value="RVT_2"/>
    <property type="match status" value="1"/>
</dbReference>
<keyword evidence="2" id="KW-0479">Metal-binding</keyword>
<dbReference type="SUPFAM" id="SSF53098">
    <property type="entry name" value="Ribonuclease H-like"/>
    <property type="match status" value="1"/>
</dbReference>